<evidence type="ECO:0000313" key="3">
    <source>
        <dbReference type="EMBL" id="SEL79124.1"/>
    </source>
</evidence>
<dbReference type="SUPFAM" id="SSF52317">
    <property type="entry name" value="Class I glutamine amidotransferase-like"/>
    <property type="match status" value="1"/>
</dbReference>
<dbReference type="SUPFAM" id="SSF53300">
    <property type="entry name" value="vWA-like"/>
    <property type="match status" value="1"/>
</dbReference>
<dbReference type="RefSeq" id="WP_075007617.1">
    <property type="nucleotide sequence ID" value="NZ_FOAP01000008.1"/>
</dbReference>
<name>A0A1H7T4A3_STIAU</name>
<dbReference type="InterPro" id="IPR029062">
    <property type="entry name" value="Class_I_gatase-like"/>
</dbReference>
<dbReference type="Pfam" id="PF07090">
    <property type="entry name" value="GATase1_like"/>
    <property type="match status" value="1"/>
</dbReference>
<keyword evidence="1" id="KW-1133">Transmembrane helix</keyword>
<keyword evidence="1" id="KW-0472">Membrane</keyword>
<dbReference type="Proteomes" id="UP000182719">
    <property type="component" value="Unassembled WGS sequence"/>
</dbReference>
<gene>
    <name evidence="3" type="ORF">SAMN05444354_108250</name>
</gene>
<dbReference type="AlphaFoldDB" id="A0A1H7T4A3"/>
<accession>A0A1H7T4A3</accession>
<protein>
    <submittedName>
        <fullName evidence="3">Uncharacterized membrane protein</fullName>
    </submittedName>
</protein>
<keyword evidence="4" id="KW-1185">Reference proteome</keyword>
<dbReference type="PANTHER" id="PTHR37947:SF1">
    <property type="entry name" value="BLL2462 PROTEIN"/>
    <property type="match status" value="1"/>
</dbReference>
<evidence type="ECO:0000259" key="2">
    <source>
        <dbReference type="Pfam" id="PF07090"/>
    </source>
</evidence>
<dbReference type="OrthoDB" id="9769144at2"/>
<feature type="domain" description="Putative glutamine amidotransferase" evidence="2">
    <location>
        <begin position="417"/>
        <end position="574"/>
    </location>
</feature>
<dbReference type="CDD" id="cd00198">
    <property type="entry name" value="vWFA"/>
    <property type="match status" value="1"/>
</dbReference>
<dbReference type="Gene3D" id="3.40.50.410">
    <property type="entry name" value="von Willebrand factor, type A domain"/>
    <property type="match status" value="1"/>
</dbReference>
<dbReference type="PANTHER" id="PTHR37947">
    <property type="entry name" value="BLL2462 PROTEIN"/>
    <property type="match status" value="1"/>
</dbReference>
<feature type="transmembrane region" description="Helical" evidence="1">
    <location>
        <begin position="20"/>
        <end position="38"/>
    </location>
</feature>
<proteinExistence type="predicted"/>
<evidence type="ECO:0000256" key="1">
    <source>
        <dbReference type="SAM" id="Phobius"/>
    </source>
</evidence>
<dbReference type="InterPro" id="IPR036465">
    <property type="entry name" value="vWFA_dom_sf"/>
</dbReference>
<reference evidence="4" key="1">
    <citation type="submission" date="2016-10" db="EMBL/GenBank/DDBJ databases">
        <authorList>
            <person name="Varghese N."/>
            <person name="Submissions S."/>
        </authorList>
    </citation>
    <scope>NUCLEOTIDE SEQUENCE [LARGE SCALE GENOMIC DNA]</scope>
    <source>
        <strain evidence="4">DSM 17044</strain>
    </source>
</reference>
<dbReference type="Gene3D" id="3.40.50.880">
    <property type="match status" value="1"/>
</dbReference>
<organism evidence="3 4">
    <name type="scientific">Stigmatella aurantiaca</name>
    <dbReference type="NCBI Taxonomy" id="41"/>
    <lineage>
        <taxon>Bacteria</taxon>
        <taxon>Pseudomonadati</taxon>
        <taxon>Myxococcota</taxon>
        <taxon>Myxococcia</taxon>
        <taxon>Myxococcales</taxon>
        <taxon>Cystobacterineae</taxon>
        <taxon>Archangiaceae</taxon>
        <taxon>Stigmatella</taxon>
    </lineage>
</organism>
<dbReference type="EMBL" id="FOAP01000008">
    <property type="protein sequence ID" value="SEL79124.1"/>
    <property type="molecule type" value="Genomic_DNA"/>
</dbReference>
<sequence length="760" mass="82325">MNSQTFNAWKFVSLSPLPLWALVLLGVGLALGIALAAWGVRREPSRWRKVLLWTLRVGAGLAALFFLLEPGIRNLQVARMKNRVAVLVDRSASMGFPVEPGGPTRSAQVASFLERAAPQLAALQDRFTVELYGVDPELAPVTPATLASEPPRAGTTDLLSALRAAGAGSQGARKLSGVLLFSDGADNAELSAGVVGRARSALADLGVPVSTFTVGQEALKDLSIEGLKVDDFAFVRNSLTVEVEIHGRGFSGKDIPVVLSQEGKTVASKSVRFGSQDDMKPVAFTFTPDQTGRFVYTVTVPTFPDEAVSDNNTRSFTLKVIRDRVRVLLVVGRPSWDERFLRGLLRQDANVDMVSFYILRTQTDETGVVNPERELSLIPFPMEEIFDTKLATFDVVIFQNFGHVDPQLSIAGFERNLEQYVHNGGAFVMIGGDSVLGEGRAMMPTLMEALPVEAAGPANPEPFKARLTPEGLRHPVTALGSGASSTESAWAELPPMAGINSTRARQGATVLLDHPFHTVDGKNAPLVAVWDYGRGRALTLASDASWYWAFTAHREGSPNRAYDRFWSNALRWLVRDPDLTTLRVSADPPSVEPGKPVGVVISARTSDYQPAQDAQVRVELFSVATQKPVAVQTGTTGADGVVRLEFPPPEPGPYKLLATARKGETDLGKGEDAVAVRAVGPELSDASVRPALMEQIAKVTGGKSYRLPLDSLPEMPLLDPPVVEVGRAKDQPLWDRWYYLVALVALLGAEWFARRRFGYV</sequence>
<feature type="transmembrane region" description="Helical" evidence="1">
    <location>
        <begin position="50"/>
        <end position="68"/>
    </location>
</feature>
<keyword evidence="1" id="KW-0812">Transmembrane</keyword>
<evidence type="ECO:0000313" key="4">
    <source>
        <dbReference type="Proteomes" id="UP000182719"/>
    </source>
</evidence>
<dbReference type="InterPro" id="IPR010768">
    <property type="entry name" value="GATase1-like"/>
</dbReference>